<evidence type="ECO:0000313" key="3">
    <source>
        <dbReference type="EMBL" id="STS79958.1"/>
    </source>
</evidence>
<evidence type="ECO:0000256" key="1">
    <source>
        <dbReference type="ARBA" id="ARBA00023002"/>
    </source>
</evidence>
<dbReference type="SUPFAM" id="SSF51735">
    <property type="entry name" value="NAD(P)-binding Rossmann-fold domains"/>
    <property type="match status" value="1"/>
</dbReference>
<name>A0A377TN50_KLEPN</name>
<organism evidence="3 4">
    <name type="scientific">Klebsiella pneumoniae</name>
    <dbReference type="NCBI Taxonomy" id="573"/>
    <lineage>
        <taxon>Bacteria</taxon>
        <taxon>Pseudomonadati</taxon>
        <taxon>Pseudomonadota</taxon>
        <taxon>Gammaproteobacteria</taxon>
        <taxon>Enterobacterales</taxon>
        <taxon>Enterobacteriaceae</taxon>
        <taxon>Klebsiella/Raoultella group</taxon>
        <taxon>Klebsiella</taxon>
        <taxon>Klebsiella pneumoniae complex</taxon>
    </lineage>
</organism>
<accession>A0A377TN50</accession>
<evidence type="ECO:0000259" key="2">
    <source>
        <dbReference type="Pfam" id="PF00107"/>
    </source>
</evidence>
<dbReference type="InterPro" id="IPR036291">
    <property type="entry name" value="NAD(P)-bd_dom_sf"/>
</dbReference>
<dbReference type="InterPro" id="IPR050129">
    <property type="entry name" value="Zn_alcohol_dh"/>
</dbReference>
<feature type="domain" description="Alcohol dehydrogenase-like C-terminal" evidence="2">
    <location>
        <begin position="63"/>
        <end position="190"/>
    </location>
</feature>
<dbReference type="PANTHER" id="PTHR43401">
    <property type="entry name" value="L-THREONINE 3-DEHYDROGENASE"/>
    <property type="match status" value="1"/>
</dbReference>
<dbReference type="Pfam" id="PF00107">
    <property type="entry name" value="ADH_zinc_N"/>
    <property type="match status" value="1"/>
</dbReference>
<dbReference type="InterPro" id="IPR011032">
    <property type="entry name" value="GroES-like_sf"/>
</dbReference>
<evidence type="ECO:0000313" key="4">
    <source>
        <dbReference type="Proteomes" id="UP000254938"/>
    </source>
</evidence>
<dbReference type="PANTHER" id="PTHR43401:SF3">
    <property type="entry name" value="L-GALACTONATE-5-DEHYDROGENASE"/>
    <property type="match status" value="1"/>
</dbReference>
<keyword evidence="1 3" id="KW-0560">Oxidoreductase</keyword>
<dbReference type="EMBL" id="UGKQ01000007">
    <property type="protein sequence ID" value="STS79958.1"/>
    <property type="molecule type" value="Genomic_DNA"/>
</dbReference>
<dbReference type="Proteomes" id="UP000254938">
    <property type="component" value="Unassembled WGS sequence"/>
</dbReference>
<dbReference type="SUPFAM" id="SSF50129">
    <property type="entry name" value="GroES-like"/>
    <property type="match status" value="1"/>
</dbReference>
<protein>
    <submittedName>
        <fullName evidence="3">Alcohol dehydrogenase GroES domain protein</fullName>
        <ecNumber evidence="3">1.1.1.103</ecNumber>
    </submittedName>
</protein>
<gene>
    <name evidence="3" type="primary">tdh_2</name>
    <name evidence="3" type="ORF">NCTC9140_01652</name>
</gene>
<dbReference type="Gene3D" id="3.90.180.10">
    <property type="entry name" value="Medium-chain alcohol dehydrogenases, catalytic domain"/>
    <property type="match status" value="1"/>
</dbReference>
<dbReference type="Gene3D" id="3.40.50.720">
    <property type="entry name" value="NAD(P)-binding Rossmann-like Domain"/>
    <property type="match status" value="1"/>
</dbReference>
<dbReference type="GO" id="GO:0008743">
    <property type="term" value="F:L-threonine 3-dehydrogenase activity"/>
    <property type="evidence" value="ECO:0007669"/>
    <property type="project" value="UniProtKB-EC"/>
</dbReference>
<dbReference type="EC" id="1.1.1.103" evidence="3"/>
<proteinExistence type="predicted"/>
<dbReference type="AlphaFoldDB" id="A0A377TN50"/>
<dbReference type="InterPro" id="IPR013149">
    <property type="entry name" value="ADH-like_C"/>
</dbReference>
<sequence>MIGVHRDGGFSEYLCVPVNNLLVVDDVDPEAVALIEPFAISAHAVRRAAIQPGDQVLVVGAGPIGLGAAAIAKADGAQVVVADTSPARRDHVAQHLGLTTLDPSDPLFTEQLSATFDGSLAQKVIDATGNQQAMNNTVNLIRHGGSIIFVGLFKGELQFSDPEFHKKETTMMGSRNATEEDFAKVGRLMTEGKVTARMMLTHRYDFNRWRKFTKAT</sequence>
<reference evidence="3 4" key="1">
    <citation type="submission" date="2018-06" db="EMBL/GenBank/DDBJ databases">
        <authorList>
            <consortium name="Pathogen Informatics"/>
            <person name="Doyle S."/>
        </authorList>
    </citation>
    <scope>NUCLEOTIDE SEQUENCE [LARGE SCALE GENOMIC DNA]</scope>
    <source>
        <strain evidence="3 4">NCTC9140</strain>
    </source>
</reference>